<organism evidence="2 3">
    <name type="scientific">Candidatus Mycobacterium methanotrophicum</name>
    <dbReference type="NCBI Taxonomy" id="2943498"/>
    <lineage>
        <taxon>Bacteria</taxon>
        <taxon>Bacillati</taxon>
        <taxon>Actinomycetota</taxon>
        <taxon>Actinomycetes</taxon>
        <taxon>Mycobacteriales</taxon>
        <taxon>Mycobacteriaceae</taxon>
        <taxon>Mycobacterium</taxon>
    </lineage>
</organism>
<protein>
    <recommendedName>
        <fullName evidence="4">PE domain-containing protein</fullName>
    </recommendedName>
</protein>
<evidence type="ECO:0000313" key="3">
    <source>
        <dbReference type="Proteomes" id="UP001056610"/>
    </source>
</evidence>
<feature type="compositionally biased region" description="Basic and acidic residues" evidence="1">
    <location>
        <begin position="111"/>
        <end position="124"/>
    </location>
</feature>
<accession>A0ABY4QUA0</accession>
<dbReference type="RefSeq" id="WP_219069431.1">
    <property type="nucleotide sequence ID" value="NZ_CAJUXY010000056.1"/>
</dbReference>
<keyword evidence="2" id="KW-0614">Plasmid</keyword>
<dbReference type="Proteomes" id="UP001056610">
    <property type="component" value="Plasmid unnamed"/>
</dbReference>
<proteinExistence type="predicted"/>
<geneLocation type="plasmid" evidence="2 3">
    <name>unnamed</name>
</geneLocation>
<keyword evidence="3" id="KW-1185">Reference proteome</keyword>
<evidence type="ECO:0000256" key="1">
    <source>
        <dbReference type="SAM" id="MobiDB-lite"/>
    </source>
</evidence>
<reference evidence="2" key="1">
    <citation type="submission" date="2022-05" db="EMBL/GenBank/DDBJ databases">
        <title>A methanotrophic Mycobacterium dominates a cave microbial ecosystem.</title>
        <authorList>
            <person name="Van Spanning R.J.M."/>
            <person name="Guan Q."/>
            <person name="Melkonian C."/>
            <person name="Gallant J."/>
            <person name="Polerecky L."/>
            <person name="Flot J.-F."/>
            <person name="Brandt B.W."/>
            <person name="Braster M."/>
            <person name="Iturbe Espinoza P."/>
            <person name="Aerts J."/>
            <person name="Meima-Franke M."/>
            <person name="Piersma S.R."/>
            <person name="Bunduc C."/>
            <person name="Ummels R."/>
            <person name="Pain A."/>
            <person name="Fleming E.J."/>
            <person name="van der Wel N."/>
            <person name="Gherman V.D."/>
            <person name="Sarbu S.M."/>
            <person name="Bodelier P.L.E."/>
            <person name="Bitter W."/>
        </authorList>
    </citation>
    <scope>NUCLEOTIDE SEQUENCE</scope>
    <source>
        <strain evidence="2">Sulfur Cave</strain>
        <plasmid evidence="2">unnamed</plasmid>
    </source>
</reference>
<feature type="region of interest" description="Disordered" evidence="1">
    <location>
        <begin position="97"/>
        <end position="130"/>
    </location>
</feature>
<sequence>MAFHPQVEQFLADSKRLSDALGAIEAAAFDNLRVRRAAPDEPEVMPEIDGWGALTDVYLGEGVVQRYRAEELGELVMSGVRECYAVLEDRRREAAHAAAPDLGPALWAEAPDEHSIGNDDHEATGEGSAV</sequence>
<gene>
    <name evidence="2" type="ORF">M5I08_24830</name>
</gene>
<evidence type="ECO:0008006" key="4">
    <source>
        <dbReference type="Google" id="ProtNLM"/>
    </source>
</evidence>
<dbReference type="EMBL" id="CP097321">
    <property type="protein sequence ID" value="UQX13435.1"/>
    <property type="molecule type" value="Genomic_DNA"/>
</dbReference>
<name>A0ABY4QUA0_9MYCO</name>
<evidence type="ECO:0000313" key="2">
    <source>
        <dbReference type="EMBL" id="UQX13435.1"/>
    </source>
</evidence>